<gene>
    <name evidence="2" type="ORF">MNOR_LOCUS20295</name>
</gene>
<accession>A0AAV2R6X9</accession>
<feature type="non-terminal residue" evidence="2">
    <location>
        <position position="125"/>
    </location>
</feature>
<evidence type="ECO:0000313" key="2">
    <source>
        <dbReference type="EMBL" id="CAL4114103.1"/>
    </source>
</evidence>
<evidence type="ECO:0000256" key="1">
    <source>
        <dbReference type="SAM" id="MobiDB-lite"/>
    </source>
</evidence>
<reference evidence="2 3" key="1">
    <citation type="submission" date="2024-05" db="EMBL/GenBank/DDBJ databases">
        <authorList>
            <person name="Wallberg A."/>
        </authorList>
    </citation>
    <scope>NUCLEOTIDE SEQUENCE [LARGE SCALE GENOMIC DNA]</scope>
</reference>
<dbReference type="EMBL" id="CAXKWB010015591">
    <property type="protein sequence ID" value="CAL4114103.1"/>
    <property type="molecule type" value="Genomic_DNA"/>
</dbReference>
<proteinExistence type="predicted"/>
<feature type="region of interest" description="Disordered" evidence="1">
    <location>
        <begin position="47"/>
        <end position="106"/>
    </location>
</feature>
<name>A0AAV2R6X9_MEGNR</name>
<keyword evidence="3" id="KW-1185">Reference proteome</keyword>
<sequence>MNILNSNHSPSRLVEEKDVIDEAVVDVEDLCLNRTDSRAPVLADYDESESGCIGVHSDDLDTSTELTSKDNIDKMKHTRDNNNESEERNEKENQQESSRDKTRKSACCKTCCGCFKGFCKCVCKT</sequence>
<protein>
    <submittedName>
        <fullName evidence="2">Uncharacterized protein</fullName>
    </submittedName>
</protein>
<dbReference type="Proteomes" id="UP001497623">
    <property type="component" value="Unassembled WGS sequence"/>
</dbReference>
<dbReference type="AlphaFoldDB" id="A0AAV2R6X9"/>
<evidence type="ECO:0000313" key="3">
    <source>
        <dbReference type="Proteomes" id="UP001497623"/>
    </source>
</evidence>
<feature type="compositionally biased region" description="Basic and acidic residues" evidence="1">
    <location>
        <begin position="67"/>
        <end position="100"/>
    </location>
</feature>
<organism evidence="2 3">
    <name type="scientific">Meganyctiphanes norvegica</name>
    <name type="common">Northern krill</name>
    <name type="synonym">Thysanopoda norvegica</name>
    <dbReference type="NCBI Taxonomy" id="48144"/>
    <lineage>
        <taxon>Eukaryota</taxon>
        <taxon>Metazoa</taxon>
        <taxon>Ecdysozoa</taxon>
        <taxon>Arthropoda</taxon>
        <taxon>Crustacea</taxon>
        <taxon>Multicrustacea</taxon>
        <taxon>Malacostraca</taxon>
        <taxon>Eumalacostraca</taxon>
        <taxon>Eucarida</taxon>
        <taxon>Euphausiacea</taxon>
        <taxon>Euphausiidae</taxon>
        <taxon>Meganyctiphanes</taxon>
    </lineage>
</organism>
<comment type="caution">
    <text evidence="2">The sequence shown here is derived from an EMBL/GenBank/DDBJ whole genome shotgun (WGS) entry which is preliminary data.</text>
</comment>